<proteinExistence type="inferred from homology"/>
<feature type="transmembrane region" description="Helical" evidence="8">
    <location>
        <begin position="76"/>
        <end position="93"/>
    </location>
</feature>
<evidence type="ECO:0000256" key="8">
    <source>
        <dbReference type="RuleBase" id="RU363041"/>
    </source>
</evidence>
<feature type="transmembrane region" description="Helical" evidence="8">
    <location>
        <begin position="99"/>
        <end position="116"/>
    </location>
</feature>
<dbReference type="EMBL" id="CP067140">
    <property type="protein sequence ID" value="WCR05351.1"/>
    <property type="molecule type" value="Genomic_DNA"/>
</dbReference>
<keyword evidence="6 8" id="KW-1133">Transmembrane helix</keyword>
<dbReference type="AlphaFoldDB" id="A0AA45W5K7"/>
<evidence type="ECO:0000313" key="11">
    <source>
        <dbReference type="Proteomes" id="UP000186216"/>
    </source>
</evidence>
<reference evidence="10 12" key="2">
    <citation type="submission" date="2021-01" db="EMBL/GenBank/DDBJ databases">
        <title>Biogeographic distribution of Paracoccus.</title>
        <authorList>
            <person name="Hollensteiner J."/>
            <person name="Leineberger J."/>
            <person name="Brinkhoff T."/>
            <person name="Daniel R."/>
        </authorList>
    </citation>
    <scope>NUCLEOTIDE SEQUENCE [LARGE SCALE GENOMIC DNA]</scope>
    <source>
        <strain evidence="10 12">DSM 18447</strain>
    </source>
</reference>
<dbReference type="EMBL" id="FTOU01000009">
    <property type="protein sequence ID" value="SIS94509.1"/>
    <property type="molecule type" value="Genomic_DNA"/>
</dbReference>
<evidence type="ECO:0000256" key="2">
    <source>
        <dbReference type="ARBA" id="ARBA00009142"/>
    </source>
</evidence>
<protein>
    <recommendedName>
        <fullName evidence="8">Probable membrane transporter protein</fullName>
    </recommendedName>
</protein>
<evidence type="ECO:0000256" key="5">
    <source>
        <dbReference type="ARBA" id="ARBA00022692"/>
    </source>
</evidence>
<name>A0AA45W5K7_9RHOB</name>
<gene>
    <name evidence="10" type="ORF">JHX88_16085</name>
    <name evidence="9" type="ORF">SAMN05421772_109166</name>
</gene>
<feature type="transmembrane region" description="Helical" evidence="8">
    <location>
        <begin position="227"/>
        <end position="248"/>
    </location>
</feature>
<keyword evidence="4 8" id="KW-1003">Cell membrane</keyword>
<keyword evidence="3" id="KW-0813">Transport</keyword>
<organism evidence="9 11">
    <name type="scientific">Paracoccus saliphilus</name>
    <dbReference type="NCBI Taxonomy" id="405559"/>
    <lineage>
        <taxon>Bacteria</taxon>
        <taxon>Pseudomonadati</taxon>
        <taxon>Pseudomonadota</taxon>
        <taxon>Alphaproteobacteria</taxon>
        <taxon>Rhodobacterales</taxon>
        <taxon>Paracoccaceae</taxon>
        <taxon>Paracoccus</taxon>
    </lineage>
</organism>
<comment type="subcellular location">
    <subcellularLocation>
        <location evidence="1 8">Cell membrane</location>
        <topology evidence="1 8">Multi-pass membrane protein</topology>
    </subcellularLocation>
</comment>
<dbReference type="PANTHER" id="PTHR30269">
    <property type="entry name" value="TRANSMEMBRANE PROTEIN YFCA"/>
    <property type="match status" value="1"/>
</dbReference>
<feature type="transmembrane region" description="Helical" evidence="8">
    <location>
        <begin position="31"/>
        <end position="55"/>
    </location>
</feature>
<reference evidence="9 11" key="1">
    <citation type="submission" date="2017-01" db="EMBL/GenBank/DDBJ databases">
        <authorList>
            <person name="Varghese N."/>
            <person name="Submissions S."/>
        </authorList>
    </citation>
    <scope>NUCLEOTIDE SEQUENCE [LARGE SCALE GENOMIC DNA]</scope>
    <source>
        <strain evidence="9 11">DSM 18447</strain>
    </source>
</reference>
<dbReference type="InterPro" id="IPR052017">
    <property type="entry name" value="TSUP"/>
</dbReference>
<evidence type="ECO:0000256" key="3">
    <source>
        <dbReference type="ARBA" id="ARBA00022448"/>
    </source>
</evidence>
<accession>A0AA45W5K7</accession>
<feature type="transmembrane region" description="Helical" evidence="8">
    <location>
        <begin position="123"/>
        <end position="142"/>
    </location>
</feature>
<evidence type="ECO:0000313" key="12">
    <source>
        <dbReference type="Proteomes" id="UP001215549"/>
    </source>
</evidence>
<dbReference type="Pfam" id="PF01925">
    <property type="entry name" value="TauE"/>
    <property type="match status" value="1"/>
</dbReference>
<evidence type="ECO:0000256" key="6">
    <source>
        <dbReference type="ARBA" id="ARBA00022989"/>
    </source>
</evidence>
<sequence>MPDFALLFLAGIIAGIMNAVAGGGTFISFPALVFTGVPPVIANATSTVAALPGYLAATIGFRRDIAALTDAPLKKLSLWTVVGGAAGSALLLISSNQTFALLVPFLLLLATVVFYWSEPVRHLAARWRSVVVPFGLGTLLPVAIYGGYFNGGLGIILLALFAMWGMSDLHQMNGLKSWLSFALSVIAFAIFAFAGKIVWGPAAIMSAGTIMGGYAGPAISRRIPLRILRLLIAAVGFGMSAIFFWRLIKGV</sequence>
<comment type="similarity">
    <text evidence="2 8">Belongs to the 4-toluene sulfonate uptake permease (TSUP) (TC 2.A.102) family.</text>
</comment>
<keyword evidence="12" id="KW-1185">Reference proteome</keyword>
<dbReference type="GO" id="GO:0005886">
    <property type="term" value="C:plasma membrane"/>
    <property type="evidence" value="ECO:0007669"/>
    <property type="project" value="UniProtKB-SubCell"/>
</dbReference>
<evidence type="ECO:0000256" key="4">
    <source>
        <dbReference type="ARBA" id="ARBA00022475"/>
    </source>
</evidence>
<dbReference type="Proteomes" id="UP000186216">
    <property type="component" value="Unassembled WGS sequence"/>
</dbReference>
<evidence type="ECO:0000313" key="9">
    <source>
        <dbReference type="EMBL" id="SIS94509.1"/>
    </source>
</evidence>
<evidence type="ECO:0000256" key="1">
    <source>
        <dbReference type="ARBA" id="ARBA00004651"/>
    </source>
</evidence>
<keyword evidence="7 8" id="KW-0472">Membrane</keyword>
<feature type="transmembrane region" description="Helical" evidence="8">
    <location>
        <begin position="178"/>
        <end position="195"/>
    </location>
</feature>
<dbReference type="InterPro" id="IPR002781">
    <property type="entry name" value="TM_pro_TauE-like"/>
</dbReference>
<dbReference type="Proteomes" id="UP001215549">
    <property type="component" value="Chromosome"/>
</dbReference>
<evidence type="ECO:0000313" key="10">
    <source>
        <dbReference type="EMBL" id="WCR05351.1"/>
    </source>
</evidence>
<evidence type="ECO:0000256" key="7">
    <source>
        <dbReference type="ARBA" id="ARBA00023136"/>
    </source>
</evidence>
<dbReference type="PANTHER" id="PTHR30269:SF0">
    <property type="entry name" value="MEMBRANE TRANSPORTER PROTEIN YFCA-RELATED"/>
    <property type="match status" value="1"/>
</dbReference>
<keyword evidence="5 8" id="KW-0812">Transmembrane</keyword>